<keyword evidence="4 5" id="KW-0472">Membrane</keyword>
<evidence type="ECO:0000256" key="4">
    <source>
        <dbReference type="ARBA" id="ARBA00023136"/>
    </source>
</evidence>
<feature type="transmembrane region" description="Helical" evidence="5">
    <location>
        <begin position="393"/>
        <end position="413"/>
    </location>
</feature>
<dbReference type="OMA" id="ADVEYLM"/>
<evidence type="ECO:0000256" key="3">
    <source>
        <dbReference type="ARBA" id="ARBA00022989"/>
    </source>
</evidence>
<feature type="transmembrane region" description="Helical" evidence="5">
    <location>
        <begin position="436"/>
        <end position="457"/>
    </location>
</feature>
<evidence type="ECO:0000256" key="2">
    <source>
        <dbReference type="ARBA" id="ARBA00022692"/>
    </source>
</evidence>
<dbReference type="Proteomes" id="UP000002630">
    <property type="component" value="Linkage Group LG02"/>
</dbReference>
<dbReference type="AlphaFoldDB" id="D7FQ56"/>
<dbReference type="InParanoid" id="D7FQ56"/>
<dbReference type="eggNOG" id="KOG2513">
    <property type="taxonomic scope" value="Eukaryota"/>
</dbReference>
<keyword evidence="8" id="KW-1185">Reference proteome</keyword>
<evidence type="ECO:0000256" key="1">
    <source>
        <dbReference type="ARBA" id="ARBA00004141"/>
    </source>
</evidence>
<dbReference type="OrthoDB" id="296386at2759"/>
<dbReference type="PANTHER" id="PTHR12308">
    <property type="entry name" value="ANOCTAMIN"/>
    <property type="match status" value="1"/>
</dbReference>
<dbReference type="EMBL" id="FN649727">
    <property type="protein sequence ID" value="CBJ48388.1"/>
    <property type="molecule type" value="Genomic_DNA"/>
</dbReference>
<organism evidence="7 8">
    <name type="scientific">Ectocarpus siliculosus</name>
    <name type="common">Brown alga</name>
    <name type="synonym">Conferva siliculosa</name>
    <dbReference type="NCBI Taxonomy" id="2880"/>
    <lineage>
        <taxon>Eukaryota</taxon>
        <taxon>Sar</taxon>
        <taxon>Stramenopiles</taxon>
        <taxon>Ochrophyta</taxon>
        <taxon>PX clade</taxon>
        <taxon>Phaeophyceae</taxon>
        <taxon>Ectocarpales</taxon>
        <taxon>Ectocarpaceae</taxon>
        <taxon>Ectocarpus</taxon>
    </lineage>
</organism>
<dbReference type="GO" id="GO:0005254">
    <property type="term" value="F:chloride channel activity"/>
    <property type="evidence" value="ECO:0007669"/>
    <property type="project" value="TreeGrafter"/>
</dbReference>
<dbReference type="EMBL" id="FN648375">
    <property type="protein sequence ID" value="CBJ48388.1"/>
    <property type="molecule type" value="Genomic_DNA"/>
</dbReference>
<proteinExistence type="predicted"/>
<dbReference type="InterPro" id="IPR049452">
    <property type="entry name" value="Anoctamin_TM"/>
</dbReference>
<sequence length="513" mass="58762">MARPKSGLNQKLMDRDALVGDQSRGGSRPRDVFETRYGYSWDLCMIFPTDPPSGVPHASEIIRRLHNAGMETYLYYSVQMDEIICKIRAPLERLARYAADVEYLMLLDETKLKRAVEQGSKDPPIAGRHITHDPTITMYRPHELIYGKYGTSQRLTPMFACKAGLEHPFSSMHRIKILRRMVESTEADGCGINVSVLMRNDALKAFFPFHQETVRDALFVKWVKRSLHPIDQPLDDIKEYVGEKIGIYFALLGHYTTWLGPLSVVGLAMSIDQICEWDLDAALAPYFAIFVSFWAVLMLEFWKRKEAELAMRWGMSDFESIEHDRAEFKGDTMVSFVDGSPMTYYPPEEYYQLLVVANTLVVSMMALAVALIAVIFVLEIEWDESSSTFLNDYGSYVASFLLSLEIQVMNFLYKKVAVWTTKRENHRTDTIFEDMLVAKLAVFQFVNSYASLFYIAFVQPFTTGCSYDSCLDSLCQSLAIIFCTRLIIANSVEIFLPRYLMKKKKEKVRESGA</sequence>
<dbReference type="Pfam" id="PF04547">
    <property type="entry name" value="Anoctamin"/>
    <property type="match status" value="1"/>
</dbReference>
<name>D7FQ56_ECTSI</name>
<feature type="transmembrane region" description="Helical" evidence="5">
    <location>
        <begin position="247"/>
        <end position="271"/>
    </location>
</feature>
<feature type="transmembrane region" description="Helical" evidence="5">
    <location>
        <begin position="283"/>
        <end position="302"/>
    </location>
</feature>
<comment type="subcellular location">
    <subcellularLocation>
        <location evidence="1">Membrane</location>
        <topology evidence="1">Multi-pass membrane protein</topology>
    </subcellularLocation>
</comment>
<dbReference type="InterPro" id="IPR007632">
    <property type="entry name" value="Anoctamin"/>
</dbReference>
<dbReference type="GO" id="GO:0016020">
    <property type="term" value="C:membrane"/>
    <property type="evidence" value="ECO:0007669"/>
    <property type="project" value="UniProtKB-SubCell"/>
</dbReference>
<evidence type="ECO:0000259" key="6">
    <source>
        <dbReference type="Pfam" id="PF04547"/>
    </source>
</evidence>
<gene>
    <name evidence="7" type="ORF">Esi_0002_0168</name>
</gene>
<dbReference type="PANTHER" id="PTHR12308:SF73">
    <property type="entry name" value="ANOCTAMIN"/>
    <property type="match status" value="1"/>
</dbReference>
<feature type="transmembrane region" description="Helical" evidence="5">
    <location>
        <begin position="350"/>
        <end position="378"/>
    </location>
</feature>
<reference evidence="7 8" key="1">
    <citation type="journal article" date="2010" name="Nature">
        <title>The Ectocarpus genome and the independent evolution of multicellularity in brown algae.</title>
        <authorList>
            <person name="Cock J.M."/>
            <person name="Sterck L."/>
            <person name="Rouze P."/>
            <person name="Scornet D."/>
            <person name="Allen A.E."/>
            <person name="Amoutzias G."/>
            <person name="Anthouard V."/>
            <person name="Artiguenave F."/>
            <person name="Aury J.M."/>
            <person name="Badger J.H."/>
            <person name="Beszteri B."/>
            <person name="Billiau K."/>
            <person name="Bonnet E."/>
            <person name="Bothwell J.H."/>
            <person name="Bowler C."/>
            <person name="Boyen C."/>
            <person name="Brownlee C."/>
            <person name="Carrano C.J."/>
            <person name="Charrier B."/>
            <person name="Cho G.Y."/>
            <person name="Coelho S.M."/>
            <person name="Collen J."/>
            <person name="Corre E."/>
            <person name="Da Silva C."/>
            <person name="Delage L."/>
            <person name="Delaroque N."/>
            <person name="Dittami S.M."/>
            <person name="Doulbeau S."/>
            <person name="Elias M."/>
            <person name="Farnham G."/>
            <person name="Gachon C.M."/>
            <person name="Gschloessl B."/>
            <person name="Heesch S."/>
            <person name="Jabbari K."/>
            <person name="Jubin C."/>
            <person name="Kawai H."/>
            <person name="Kimura K."/>
            <person name="Kloareg B."/>
            <person name="Kupper F.C."/>
            <person name="Lang D."/>
            <person name="Le Bail A."/>
            <person name="Leblanc C."/>
            <person name="Lerouge P."/>
            <person name="Lohr M."/>
            <person name="Lopez P.J."/>
            <person name="Martens C."/>
            <person name="Maumus F."/>
            <person name="Michel G."/>
            <person name="Miranda-Saavedra D."/>
            <person name="Morales J."/>
            <person name="Moreau H."/>
            <person name="Motomura T."/>
            <person name="Nagasato C."/>
            <person name="Napoli C.A."/>
            <person name="Nelson D.R."/>
            <person name="Nyvall-Collen P."/>
            <person name="Peters A.F."/>
            <person name="Pommier C."/>
            <person name="Potin P."/>
            <person name="Poulain J."/>
            <person name="Quesneville H."/>
            <person name="Read B."/>
            <person name="Rensing S.A."/>
            <person name="Ritter A."/>
            <person name="Rousvoal S."/>
            <person name="Samanta M."/>
            <person name="Samson G."/>
            <person name="Schroeder D.C."/>
            <person name="Segurens B."/>
            <person name="Strittmatter M."/>
            <person name="Tonon T."/>
            <person name="Tregear J.W."/>
            <person name="Valentin K."/>
            <person name="von Dassow P."/>
            <person name="Yamagishi T."/>
            <person name="Van de Peer Y."/>
            <person name="Wincker P."/>
        </authorList>
    </citation>
    <scope>NUCLEOTIDE SEQUENCE [LARGE SCALE GENOMIC DNA]</scope>
    <source>
        <strain evidence="8">Ec32 / CCAP1310/4</strain>
    </source>
</reference>
<accession>D7FQ56</accession>
<evidence type="ECO:0000256" key="5">
    <source>
        <dbReference type="SAM" id="Phobius"/>
    </source>
</evidence>
<evidence type="ECO:0000313" key="7">
    <source>
        <dbReference type="EMBL" id="CBJ48388.1"/>
    </source>
</evidence>
<feature type="domain" description="Anoctamin transmembrane" evidence="6">
    <location>
        <begin position="237"/>
        <end position="507"/>
    </location>
</feature>
<protein>
    <recommendedName>
        <fullName evidence="6">Anoctamin transmembrane domain-containing protein</fullName>
    </recommendedName>
</protein>
<keyword evidence="2 5" id="KW-0812">Transmembrane</keyword>
<keyword evidence="3 5" id="KW-1133">Transmembrane helix</keyword>
<feature type="transmembrane region" description="Helical" evidence="5">
    <location>
        <begin position="477"/>
        <end position="496"/>
    </location>
</feature>
<evidence type="ECO:0000313" key="8">
    <source>
        <dbReference type="Proteomes" id="UP000002630"/>
    </source>
</evidence>